<reference evidence="2" key="2">
    <citation type="submission" date="2025-09" db="UniProtKB">
        <authorList>
            <consortium name="Ensembl"/>
        </authorList>
    </citation>
    <scope>IDENTIFICATION</scope>
</reference>
<evidence type="ECO:0000259" key="1">
    <source>
        <dbReference type="PROSITE" id="PS51390"/>
    </source>
</evidence>
<dbReference type="PROSITE" id="PS51390">
    <property type="entry name" value="WAP"/>
    <property type="match status" value="2"/>
</dbReference>
<dbReference type="GO" id="GO:0004867">
    <property type="term" value="F:serine-type endopeptidase inhibitor activity"/>
    <property type="evidence" value="ECO:0007669"/>
    <property type="project" value="TreeGrafter"/>
</dbReference>
<dbReference type="PANTHER" id="PTHR19441:SF95">
    <property type="entry name" value="PERLWAPIN ISOFORM X1"/>
    <property type="match status" value="1"/>
</dbReference>
<dbReference type="Pfam" id="PF00095">
    <property type="entry name" value="WAP"/>
    <property type="match status" value="2"/>
</dbReference>
<sequence>MRQLLLLGWRLPGQRALLQHRLRRGSCPRPKPGLVTICLVECGSDSECRGSGKCCSMGCHVHCTQPVPGKGTKPGVCPKRRVLHTFAPCNSSCSDDTDCPHREKCCFTGCGRGCLPPDKRITDAWLAAAQSPLSHLTHSSTCSPVPSCFPSQLCLPVLVL</sequence>
<protein>
    <recommendedName>
        <fullName evidence="1">WAP domain-containing protein</fullName>
    </recommendedName>
</protein>
<dbReference type="Proteomes" id="UP000694562">
    <property type="component" value="Unplaced"/>
</dbReference>
<evidence type="ECO:0000313" key="2">
    <source>
        <dbReference type="Ensembl" id="ENSFTIP00000002465.1"/>
    </source>
</evidence>
<dbReference type="Ensembl" id="ENSFTIT00000002587.1">
    <property type="protein sequence ID" value="ENSFTIP00000002465.1"/>
    <property type="gene ID" value="ENSFTIG00000001734.1"/>
</dbReference>
<dbReference type="OMA" id="GHICLSH"/>
<feature type="domain" description="WAP" evidence="1">
    <location>
        <begin position="70"/>
        <end position="118"/>
    </location>
</feature>
<keyword evidence="3" id="KW-1185">Reference proteome</keyword>
<organism evidence="2 3">
    <name type="scientific">Falco tinnunculus</name>
    <name type="common">Common kestrel</name>
    <dbReference type="NCBI Taxonomy" id="100819"/>
    <lineage>
        <taxon>Eukaryota</taxon>
        <taxon>Metazoa</taxon>
        <taxon>Chordata</taxon>
        <taxon>Craniata</taxon>
        <taxon>Vertebrata</taxon>
        <taxon>Euteleostomi</taxon>
        <taxon>Archelosauria</taxon>
        <taxon>Archosauria</taxon>
        <taxon>Dinosauria</taxon>
        <taxon>Saurischia</taxon>
        <taxon>Theropoda</taxon>
        <taxon>Coelurosauria</taxon>
        <taxon>Aves</taxon>
        <taxon>Neognathae</taxon>
        <taxon>Neoaves</taxon>
        <taxon>Telluraves</taxon>
        <taxon>Australaves</taxon>
        <taxon>Falconiformes</taxon>
        <taxon>Falconidae</taxon>
        <taxon>Falco</taxon>
    </lineage>
</organism>
<dbReference type="PANTHER" id="PTHR19441">
    <property type="entry name" value="WHEY ACDIC PROTEIN WAP"/>
    <property type="match status" value="1"/>
</dbReference>
<dbReference type="InterPro" id="IPR008197">
    <property type="entry name" value="WAP_dom"/>
</dbReference>
<dbReference type="PRINTS" id="PR00003">
    <property type="entry name" value="4DISULPHCORE"/>
</dbReference>
<dbReference type="Gene3D" id="4.10.75.10">
    <property type="entry name" value="Elafin-like"/>
    <property type="match status" value="2"/>
</dbReference>
<accession>A0A8C4TX30</accession>
<name>A0A8C4TX30_FALTI</name>
<dbReference type="InterPro" id="IPR036645">
    <property type="entry name" value="Elafin-like_sf"/>
</dbReference>
<dbReference type="InterPro" id="IPR050514">
    <property type="entry name" value="WAP_four-disulfide_core"/>
</dbReference>
<evidence type="ECO:0000313" key="3">
    <source>
        <dbReference type="Proteomes" id="UP000694562"/>
    </source>
</evidence>
<dbReference type="SUPFAM" id="SSF57256">
    <property type="entry name" value="Elafin-like"/>
    <property type="match status" value="2"/>
</dbReference>
<reference evidence="2" key="1">
    <citation type="submission" date="2025-08" db="UniProtKB">
        <authorList>
            <consortium name="Ensembl"/>
        </authorList>
    </citation>
    <scope>IDENTIFICATION</scope>
</reference>
<feature type="domain" description="WAP" evidence="1">
    <location>
        <begin position="20"/>
        <end position="67"/>
    </location>
</feature>
<dbReference type="GO" id="GO:0005615">
    <property type="term" value="C:extracellular space"/>
    <property type="evidence" value="ECO:0007669"/>
    <property type="project" value="TreeGrafter"/>
</dbReference>
<proteinExistence type="predicted"/>
<dbReference type="AlphaFoldDB" id="A0A8C4TX30"/>
<dbReference type="SMART" id="SM00217">
    <property type="entry name" value="WAP"/>
    <property type="match status" value="2"/>
</dbReference>